<evidence type="ECO:0000313" key="2">
    <source>
        <dbReference type="EMBL" id="KAK3274407.1"/>
    </source>
</evidence>
<proteinExistence type="predicted"/>
<evidence type="ECO:0000256" key="1">
    <source>
        <dbReference type="SAM" id="MobiDB-lite"/>
    </source>
</evidence>
<protein>
    <submittedName>
        <fullName evidence="2">Uncharacterized protein</fullName>
    </submittedName>
</protein>
<feature type="region of interest" description="Disordered" evidence="1">
    <location>
        <begin position="37"/>
        <end position="63"/>
    </location>
</feature>
<keyword evidence="3" id="KW-1185">Reference proteome</keyword>
<name>A0AAE0GAG6_9CHLO</name>
<dbReference type="InterPro" id="IPR012337">
    <property type="entry name" value="RNaseH-like_sf"/>
</dbReference>
<dbReference type="EMBL" id="LGRX02007752">
    <property type="protein sequence ID" value="KAK3274407.1"/>
    <property type="molecule type" value="Genomic_DNA"/>
</dbReference>
<sequence>MDPPSSVLAKVSDINSHYDYISDRQYETIIARMKNKTAEEESEYSCPSDSEEESTPFAEKSKQMEDYDMASDGSLYAGKKSACSGAAYAIKNFDNGMPLVRKMNIPPSRTFAAPGLLIKEDIQNPSSTSAEIAGLRFLLTEQKEKLLKSMTPMVHAIDSMAAISAVTKDGRSMSARDKLREANRRDVQAVRLLLEELGFYSEGDHSKIILKWIRGHNNDKVHDRVDRTAKRASFRGGCSDISRYDPAEELPFSLFFFEVPILEVRPAKLCRVGLHARFIKTRKENISGYKRGHRCPHDTFKLCTQQYLQTPTSYSMCTSKLTYS</sequence>
<organism evidence="2 3">
    <name type="scientific">Cymbomonas tetramitiformis</name>
    <dbReference type="NCBI Taxonomy" id="36881"/>
    <lineage>
        <taxon>Eukaryota</taxon>
        <taxon>Viridiplantae</taxon>
        <taxon>Chlorophyta</taxon>
        <taxon>Pyramimonadophyceae</taxon>
        <taxon>Pyramimonadales</taxon>
        <taxon>Pyramimonadaceae</taxon>
        <taxon>Cymbomonas</taxon>
    </lineage>
</organism>
<dbReference type="AlphaFoldDB" id="A0AAE0GAG6"/>
<dbReference type="InterPro" id="IPR036397">
    <property type="entry name" value="RNaseH_sf"/>
</dbReference>
<dbReference type="GO" id="GO:0003676">
    <property type="term" value="F:nucleic acid binding"/>
    <property type="evidence" value="ECO:0007669"/>
    <property type="project" value="InterPro"/>
</dbReference>
<dbReference type="SUPFAM" id="SSF53098">
    <property type="entry name" value="Ribonuclease H-like"/>
    <property type="match status" value="1"/>
</dbReference>
<reference evidence="2 3" key="1">
    <citation type="journal article" date="2015" name="Genome Biol. Evol.">
        <title>Comparative Genomics of a Bacterivorous Green Alga Reveals Evolutionary Causalities and Consequences of Phago-Mixotrophic Mode of Nutrition.</title>
        <authorList>
            <person name="Burns J.A."/>
            <person name="Paasch A."/>
            <person name="Narechania A."/>
            <person name="Kim E."/>
        </authorList>
    </citation>
    <scope>NUCLEOTIDE SEQUENCE [LARGE SCALE GENOMIC DNA]</scope>
    <source>
        <strain evidence="2 3">PLY_AMNH</strain>
    </source>
</reference>
<comment type="caution">
    <text evidence="2">The sequence shown here is derived from an EMBL/GenBank/DDBJ whole genome shotgun (WGS) entry which is preliminary data.</text>
</comment>
<evidence type="ECO:0000313" key="3">
    <source>
        <dbReference type="Proteomes" id="UP001190700"/>
    </source>
</evidence>
<gene>
    <name evidence="2" type="ORF">CYMTET_17418</name>
</gene>
<dbReference type="Gene3D" id="3.30.420.10">
    <property type="entry name" value="Ribonuclease H-like superfamily/Ribonuclease H"/>
    <property type="match status" value="1"/>
</dbReference>
<dbReference type="Proteomes" id="UP001190700">
    <property type="component" value="Unassembled WGS sequence"/>
</dbReference>
<accession>A0AAE0GAG6</accession>